<dbReference type="KEGG" id="bhn:PRJBM_00159"/>
<gene>
    <name evidence="1" type="primary">badA2</name>
    <name evidence="1" type="ORF">BM1374165_00158</name>
</gene>
<proteinExistence type="predicted"/>
<evidence type="ECO:0000313" key="2">
    <source>
        <dbReference type="Proteomes" id="UP000019801"/>
    </source>
</evidence>
<accession>X5M5P4</accession>
<dbReference type="STRING" id="38323.BM1374165_00158"/>
<dbReference type="KEGG" id="bhs:BM1374165_00158"/>
<sequence length="115" mass="12387">MSSIAALLSSISPIFSKNLDSREGVSTNIKSVAVVYSQNVISVYDASIGCLGTLDVQKDNYVAMLNMALAPEVNTLNDYTNFLIRTLFDVSGDNFVVNTLIADGCNRSKKAVCIK</sequence>
<dbReference type="RefSeq" id="WP_034454347.1">
    <property type="nucleotide sequence ID" value="NZ_CACVBK010000001.1"/>
</dbReference>
<dbReference type="EMBL" id="HG969191">
    <property type="protein sequence ID" value="CDO46183.1"/>
    <property type="molecule type" value="Genomic_DNA"/>
</dbReference>
<name>X5M5P4_BARHN</name>
<reference evidence="2" key="1">
    <citation type="submission" date="2013-11" db="EMBL/GenBank/DDBJ databases">
        <title>Genome sequencing of Bartonella spp. isolated from human blood.</title>
        <authorList>
            <person name="Raoult D."/>
        </authorList>
    </citation>
    <scope>NUCLEOTIDE SEQUENCE</scope>
    <source>
        <strain evidence="2">BM1374165</strain>
    </source>
</reference>
<dbReference type="PATRIC" id="fig|38323.3.peg.177"/>
<protein>
    <submittedName>
        <fullName evidence="1">Surface protein/adhesin</fullName>
    </submittedName>
</protein>
<dbReference type="AlphaFoldDB" id="X5M5P4"/>
<dbReference type="Proteomes" id="UP000019801">
    <property type="component" value="Chromosome I"/>
</dbReference>
<organism evidence="1 2">
    <name type="scientific">Bartonella henselae</name>
    <name type="common">Rochalimaea henselae</name>
    <dbReference type="NCBI Taxonomy" id="38323"/>
    <lineage>
        <taxon>Bacteria</taxon>
        <taxon>Pseudomonadati</taxon>
        <taxon>Pseudomonadota</taxon>
        <taxon>Alphaproteobacteria</taxon>
        <taxon>Hyphomicrobiales</taxon>
        <taxon>Bartonellaceae</taxon>
        <taxon>Bartonella</taxon>
    </lineage>
</organism>
<evidence type="ECO:0000313" key="1">
    <source>
        <dbReference type="EMBL" id="CDO46183.1"/>
    </source>
</evidence>